<proteinExistence type="inferred from homology"/>
<dbReference type="GO" id="GO:0008270">
    <property type="term" value="F:zinc ion binding"/>
    <property type="evidence" value="ECO:0007669"/>
    <property type="project" value="InterPro"/>
</dbReference>
<dbReference type="Pfam" id="PF02126">
    <property type="entry name" value="PTE"/>
    <property type="match status" value="1"/>
</dbReference>
<dbReference type="EMBL" id="FOQY01000007">
    <property type="protein sequence ID" value="SFJ18081.1"/>
    <property type="molecule type" value="Genomic_DNA"/>
</dbReference>
<evidence type="ECO:0000313" key="5">
    <source>
        <dbReference type="Proteomes" id="UP000199111"/>
    </source>
</evidence>
<dbReference type="PANTHER" id="PTHR10819:SF3">
    <property type="entry name" value="PHOSPHOTRIESTERASE-RELATED PROTEIN"/>
    <property type="match status" value="1"/>
</dbReference>
<evidence type="ECO:0000256" key="2">
    <source>
        <dbReference type="ARBA" id="ARBA00022801"/>
    </source>
</evidence>
<organism evidence="4 5">
    <name type="scientific">Streptosporangium canum</name>
    <dbReference type="NCBI Taxonomy" id="324952"/>
    <lineage>
        <taxon>Bacteria</taxon>
        <taxon>Bacillati</taxon>
        <taxon>Actinomycetota</taxon>
        <taxon>Actinomycetes</taxon>
        <taxon>Streptosporangiales</taxon>
        <taxon>Streptosporangiaceae</taxon>
        <taxon>Streptosporangium</taxon>
    </lineage>
</organism>
<dbReference type="SUPFAM" id="SSF51556">
    <property type="entry name" value="Metallo-dependent hydrolases"/>
    <property type="match status" value="1"/>
</dbReference>
<dbReference type="Proteomes" id="UP000199111">
    <property type="component" value="Unassembled WGS sequence"/>
</dbReference>
<evidence type="ECO:0000256" key="3">
    <source>
        <dbReference type="PROSITE-ProRule" id="PRU00679"/>
    </source>
</evidence>
<accession>A0A1I3P9K0</accession>
<dbReference type="RefSeq" id="WP_093887166.1">
    <property type="nucleotide sequence ID" value="NZ_FOQY01000007.1"/>
</dbReference>
<dbReference type="InterPro" id="IPR032466">
    <property type="entry name" value="Metal_Hydrolase"/>
</dbReference>
<keyword evidence="1" id="KW-0479">Metal-binding</keyword>
<dbReference type="Gene3D" id="3.20.20.140">
    <property type="entry name" value="Metal-dependent hydrolases"/>
    <property type="match status" value="1"/>
</dbReference>
<name>A0A1I3P9K0_9ACTN</name>
<gene>
    <name evidence="4" type="ORF">SAMN05216275_10711</name>
</gene>
<dbReference type="GeneID" id="96298266"/>
<dbReference type="GO" id="GO:0016787">
    <property type="term" value="F:hydrolase activity"/>
    <property type="evidence" value="ECO:0007669"/>
    <property type="project" value="UniProtKB-KW"/>
</dbReference>
<keyword evidence="2" id="KW-0378">Hydrolase</keyword>
<dbReference type="PROSITE" id="PS51347">
    <property type="entry name" value="PHOSPHOTRIESTERASE_2"/>
    <property type="match status" value="1"/>
</dbReference>
<dbReference type="InterPro" id="IPR001559">
    <property type="entry name" value="Phosphotriesterase"/>
</dbReference>
<dbReference type="PANTHER" id="PTHR10819">
    <property type="entry name" value="PHOSPHOTRIESTERASE-RELATED"/>
    <property type="match status" value="1"/>
</dbReference>
<reference evidence="5" key="1">
    <citation type="submission" date="2016-10" db="EMBL/GenBank/DDBJ databases">
        <authorList>
            <person name="Varghese N."/>
            <person name="Submissions S."/>
        </authorList>
    </citation>
    <scope>NUCLEOTIDE SEQUENCE [LARGE SCALE GENOMIC DNA]</scope>
    <source>
        <strain evidence="5">CGMCC 4.2126</strain>
    </source>
</reference>
<comment type="similarity">
    <text evidence="3">Belongs to the metallo-dependent hydrolases superfamily. Phosphotriesterase family.</text>
</comment>
<evidence type="ECO:0000256" key="1">
    <source>
        <dbReference type="ARBA" id="ARBA00022723"/>
    </source>
</evidence>
<sequence>MPEASLVTREAPLVRTVSGPCAPSAVNGAVLPREHLRSDMRWAAGVVSDPHRWLDEEQEVTRELCGLRQSDRLGLVVELSCIGMGRDAASLARVTAGSGVAVVAGTGFFAGPFTPAWALDAEVDALTRHLLTEIEDGLDGTSARPGVIGEIGVWGDEPTPAEERCVAAAARASLASGLPVATHHRGGLTLLEILLGEGLPAHRVSVADAGTDPAAPRKIVERGGYVCLTSLGVDRLRQALDLIDAGYAHRLLLSSGLSKVSEIERYGGGGYSHLFRTFLPRLREAGISEETISLITHDNPLRWLTCME</sequence>
<comment type="caution">
    <text evidence="3">Lacks conserved residue(s) required for the propagation of feature annotation.</text>
</comment>
<evidence type="ECO:0000313" key="4">
    <source>
        <dbReference type="EMBL" id="SFJ18081.1"/>
    </source>
</evidence>
<dbReference type="AlphaFoldDB" id="A0A1I3P9K0"/>
<keyword evidence="5" id="KW-1185">Reference proteome</keyword>
<protein>
    <submittedName>
        <fullName evidence="4">Phosphotriesterase-related protein</fullName>
    </submittedName>
</protein>